<dbReference type="EMBL" id="OY288114">
    <property type="protein sequence ID" value="CAJ0883976.1"/>
    <property type="molecule type" value="Genomic_DNA"/>
</dbReference>
<accession>A0AA48M353</accession>
<evidence type="ECO:0000313" key="1">
    <source>
        <dbReference type="EMBL" id="CAJ0883976.1"/>
    </source>
</evidence>
<reference evidence="1" key="1">
    <citation type="submission" date="2023-07" db="EMBL/GenBank/DDBJ databases">
        <authorList>
            <person name="Pelsma A.J. K."/>
        </authorList>
    </citation>
    <scope>NUCLEOTIDE SEQUENCE</scope>
</reference>
<protein>
    <submittedName>
        <fullName evidence="1">Uncharacterized protein</fullName>
    </submittedName>
</protein>
<organism evidence="1">
    <name type="scientific">freshwater sediment metagenome</name>
    <dbReference type="NCBI Taxonomy" id="556182"/>
    <lineage>
        <taxon>unclassified sequences</taxon>
        <taxon>metagenomes</taxon>
        <taxon>ecological metagenomes</taxon>
    </lineage>
</organism>
<gene>
    <name evidence="1" type="ORF">AMST5_03481</name>
</gene>
<name>A0AA48M353_9ZZZZ</name>
<sequence length="175" mass="18388">MVDKPVFAPVEWRKLIQAPLLAGYAVSAADPSGFIGLLQEAFAAARAISEARAKAGDELIHKVCEALGGSSGRAEAREGVRSIIQGAGLDEIKHRALDGLRETTAILDAKAGEHAAPYKSWLVDIARQVAEAGLEDTFLGFGGIRMSEKEKATLREISEALGLPASEPPASEPSA</sequence>
<proteinExistence type="predicted"/>
<dbReference type="AlphaFoldDB" id="A0AA48M353"/>